<protein>
    <submittedName>
        <fullName evidence="2">Vitamin B6 transporter TPN1</fullName>
    </submittedName>
</protein>
<sequence>MPSNQTQNGFQSAKGGYVRLSEQPGVKQMPAPQAGSSSVSPSRDRHDENMSRVKEALAGKGSLQFH</sequence>
<feature type="region of interest" description="Disordered" evidence="1">
    <location>
        <begin position="1"/>
        <end position="66"/>
    </location>
</feature>
<accession>A0AB34FSG0</accession>
<feature type="compositionally biased region" description="Polar residues" evidence="1">
    <location>
        <begin position="1"/>
        <end position="11"/>
    </location>
</feature>
<dbReference type="Proteomes" id="UP001163105">
    <property type="component" value="Unassembled WGS sequence"/>
</dbReference>
<name>A0AB34FSG0_9HYPO</name>
<gene>
    <name evidence="2" type="ORF">O9K51_05763</name>
</gene>
<proteinExistence type="predicted"/>
<evidence type="ECO:0000313" key="3">
    <source>
        <dbReference type="Proteomes" id="UP001163105"/>
    </source>
</evidence>
<dbReference type="AlphaFoldDB" id="A0AB34FSG0"/>
<keyword evidence="3" id="KW-1185">Reference proteome</keyword>
<dbReference type="EMBL" id="JAQHRD010000004">
    <property type="protein sequence ID" value="KAJ6442210.1"/>
    <property type="molecule type" value="Genomic_DNA"/>
</dbReference>
<reference evidence="2" key="1">
    <citation type="submission" date="2023-01" db="EMBL/GenBank/DDBJ databases">
        <title>The growth and conidiation of Purpureocillium lavendulum are regulated by nitrogen source and histone H3K14 acetylation.</title>
        <authorList>
            <person name="Tang P."/>
            <person name="Han J."/>
            <person name="Zhang C."/>
            <person name="Tang P."/>
            <person name="Qi F."/>
            <person name="Zhang K."/>
            <person name="Liang L."/>
        </authorList>
    </citation>
    <scope>NUCLEOTIDE SEQUENCE</scope>
    <source>
        <strain evidence="2">YMF1.00683</strain>
    </source>
</reference>
<organism evidence="2 3">
    <name type="scientific">Purpureocillium lavendulum</name>
    <dbReference type="NCBI Taxonomy" id="1247861"/>
    <lineage>
        <taxon>Eukaryota</taxon>
        <taxon>Fungi</taxon>
        <taxon>Dikarya</taxon>
        <taxon>Ascomycota</taxon>
        <taxon>Pezizomycotina</taxon>
        <taxon>Sordariomycetes</taxon>
        <taxon>Hypocreomycetidae</taxon>
        <taxon>Hypocreales</taxon>
        <taxon>Ophiocordycipitaceae</taxon>
        <taxon>Purpureocillium</taxon>
    </lineage>
</organism>
<feature type="compositionally biased region" description="Basic and acidic residues" evidence="1">
    <location>
        <begin position="42"/>
        <end position="57"/>
    </location>
</feature>
<comment type="caution">
    <text evidence="2">The sequence shown here is derived from an EMBL/GenBank/DDBJ whole genome shotgun (WGS) entry which is preliminary data.</text>
</comment>
<evidence type="ECO:0000256" key="1">
    <source>
        <dbReference type="SAM" id="MobiDB-lite"/>
    </source>
</evidence>
<evidence type="ECO:0000313" key="2">
    <source>
        <dbReference type="EMBL" id="KAJ6442210.1"/>
    </source>
</evidence>